<evidence type="ECO:0000313" key="1">
    <source>
        <dbReference type="EMBL" id="RNA28051.1"/>
    </source>
</evidence>
<reference evidence="1 2" key="1">
    <citation type="journal article" date="2018" name="Sci. Rep.">
        <title>Genomic signatures of local adaptation to the degree of environmental predictability in rotifers.</title>
        <authorList>
            <person name="Franch-Gras L."/>
            <person name="Hahn C."/>
            <person name="Garcia-Roger E.M."/>
            <person name="Carmona M.J."/>
            <person name="Serra M."/>
            <person name="Gomez A."/>
        </authorList>
    </citation>
    <scope>NUCLEOTIDE SEQUENCE [LARGE SCALE GENOMIC DNA]</scope>
    <source>
        <strain evidence="1">HYR1</strain>
    </source>
</reference>
<accession>A0A3M7RWW4</accession>
<dbReference type="AlphaFoldDB" id="A0A3M7RWW4"/>
<gene>
    <name evidence="1" type="ORF">BpHYR1_002136</name>
</gene>
<sequence length="81" mass="9085">MKFSVQFTDKFMINSGFKGSLPTSKNLKLVLDAAKTNRSITRTKLAECTRQKLCISIFQPLGIETSSFGLDDHHGVFNLNF</sequence>
<comment type="caution">
    <text evidence="1">The sequence shown here is derived from an EMBL/GenBank/DDBJ whole genome shotgun (WGS) entry which is preliminary data.</text>
</comment>
<name>A0A3M7RWW4_BRAPC</name>
<dbReference type="Proteomes" id="UP000276133">
    <property type="component" value="Unassembled WGS sequence"/>
</dbReference>
<proteinExistence type="predicted"/>
<evidence type="ECO:0000313" key="2">
    <source>
        <dbReference type="Proteomes" id="UP000276133"/>
    </source>
</evidence>
<protein>
    <submittedName>
        <fullName evidence="1">Uncharacterized protein</fullName>
    </submittedName>
</protein>
<organism evidence="1 2">
    <name type="scientific">Brachionus plicatilis</name>
    <name type="common">Marine rotifer</name>
    <name type="synonym">Brachionus muelleri</name>
    <dbReference type="NCBI Taxonomy" id="10195"/>
    <lineage>
        <taxon>Eukaryota</taxon>
        <taxon>Metazoa</taxon>
        <taxon>Spiralia</taxon>
        <taxon>Gnathifera</taxon>
        <taxon>Rotifera</taxon>
        <taxon>Eurotatoria</taxon>
        <taxon>Monogononta</taxon>
        <taxon>Pseudotrocha</taxon>
        <taxon>Ploima</taxon>
        <taxon>Brachionidae</taxon>
        <taxon>Brachionus</taxon>
    </lineage>
</organism>
<dbReference type="EMBL" id="REGN01002444">
    <property type="protein sequence ID" value="RNA28051.1"/>
    <property type="molecule type" value="Genomic_DNA"/>
</dbReference>
<keyword evidence="2" id="KW-1185">Reference proteome</keyword>